<keyword evidence="6" id="KW-0560">Oxidoreductase</keyword>
<evidence type="ECO:0000256" key="6">
    <source>
        <dbReference type="ARBA" id="ARBA00023002"/>
    </source>
</evidence>
<dbReference type="SUPFAM" id="SSF55469">
    <property type="entry name" value="FMN-dependent nitroreductase-like"/>
    <property type="match status" value="1"/>
</dbReference>
<organism evidence="9 10">
    <name type="scientific">Pseudaeromonas paramecii</name>
    <dbReference type="NCBI Taxonomy" id="2138166"/>
    <lineage>
        <taxon>Bacteria</taxon>
        <taxon>Pseudomonadati</taxon>
        <taxon>Pseudomonadota</taxon>
        <taxon>Gammaproteobacteria</taxon>
        <taxon>Aeromonadales</taxon>
        <taxon>Aeromonadaceae</taxon>
        <taxon>Pseudaeromonas</taxon>
    </lineage>
</organism>
<dbReference type="NCBIfam" id="NF008275">
    <property type="entry name" value="PRK11053.1"/>
    <property type="match status" value="1"/>
</dbReference>
<evidence type="ECO:0000256" key="5">
    <source>
        <dbReference type="ARBA" id="ARBA00022857"/>
    </source>
</evidence>
<gene>
    <name evidence="9" type="ORF">GCM10023095_18380</name>
</gene>
<dbReference type="InterPro" id="IPR029479">
    <property type="entry name" value="Nitroreductase"/>
</dbReference>
<keyword evidence="7" id="KW-0520">NAD</keyword>
<dbReference type="PANTHER" id="PTHR23026:SF125">
    <property type="entry name" value="OXYGEN-INSENSITIVE NAD(P)H NITROREDUCTASE"/>
    <property type="match status" value="1"/>
</dbReference>
<sequence length="218" mass="23615">MTLSQLAKQRYTTKAYDDSRRIGDADLGQLQTLLQLAPSSVNSQPWHFIFAGSSEAKARIAQVGAHDQFAYNGPKIIRASHLVILCVRTDLSEEHLAAVLAQEAADGRFADETAKQMGGKVRAGYVALHKETLQDLPYWMEKQVYIALGSLLLGAATLGIDATAMEGLDFAAIDAELGLADKGLRSLVAVSLGYRSDEDFNAGLPKSRLPKQQVISQI</sequence>
<evidence type="ECO:0000259" key="8">
    <source>
        <dbReference type="Pfam" id="PF00881"/>
    </source>
</evidence>
<evidence type="ECO:0000313" key="10">
    <source>
        <dbReference type="Proteomes" id="UP001501321"/>
    </source>
</evidence>
<dbReference type="InterPro" id="IPR033878">
    <property type="entry name" value="NfsB-like"/>
</dbReference>
<dbReference type="Proteomes" id="UP001501321">
    <property type="component" value="Unassembled WGS sequence"/>
</dbReference>
<evidence type="ECO:0000256" key="1">
    <source>
        <dbReference type="ARBA" id="ARBA00001917"/>
    </source>
</evidence>
<dbReference type="Pfam" id="PF00881">
    <property type="entry name" value="Nitroreductase"/>
    <property type="match status" value="1"/>
</dbReference>
<reference evidence="10" key="1">
    <citation type="journal article" date="2019" name="Int. J. Syst. Evol. Microbiol.">
        <title>The Global Catalogue of Microorganisms (GCM) 10K type strain sequencing project: providing services to taxonomists for standard genome sequencing and annotation.</title>
        <authorList>
            <consortium name="The Broad Institute Genomics Platform"/>
            <consortium name="The Broad Institute Genome Sequencing Center for Infectious Disease"/>
            <person name="Wu L."/>
            <person name="Ma J."/>
        </authorList>
    </citation>
    <scope>NUCLEOTIDE SEQUENCE [LARGE SCALE GENOMIC DNA]</scope>
    <source>
        <strain evidence="10">JCM 32226</strain>
    </source>
</reference>
<protein>
    <submittedName>
        <fullName evidence="9">Oxygen-insensitive NAD(P)H-dependent nitroreductase NfsB</fullName>
    </submittedName>
</protein>
<dbReference type="CDD" id="cd02149">
    <property type="entry name" value="NfsB-like"/>
    <property type="match status" value="1"/>
</dbReference>
<evidence type="ECO:0000313" key="9">
    <source>
        <dbReference type="EMBL" id="GAA4498999.1"/>
    </source>
</evidence>
<proteinExistence type="inferred from homology"/>
<evidence type="ECO:0000256" key="7">
    <source>
        <dbReference type="ARBA" id="ARBA00023027"/>
    </source>
</evidence>
<evidence type="ECO:0000256" key="4">
    <source>
        <dbReference type="ARBA" id="ARBA00022643"/>
    </source>
</evidence>
<dbReference type="InterPro" id="IPR050627">
    <property type="entry name" value="Nitroreductase/BluB"/>
</dbReference>
<comment type="cofactor">
    <cofactor evidence="1">
        <name>FMN</name>
        <dbReference type="ChEBI" id="CHEBI:58210"/>
    </cofactor>
</comment>
<dbReference type="RefSeq" id="WP_345012281.1">
    <property type="nucleotide sequence ID" value="NZ_BAABFC010000012.1"/>
</dbReference>
<dbReference type="PANTHER" id="PTHR23026">
    <property type="entry name" value="NADPH NITROREDUCTASE"/>
    <property type="match status" value="1"/>
</dbReference>
<feature type="domain" description="Nitroreductase" evidence="8">
    <location>
        <begin position="8"/>
        <end position="194"/>
    </location>
</feature>
<dbReference type="EMBL" id="BAABFC010000012">
    <property type="protein sequence ID" value="GAA4498999.1"/>
    <property type="molecule type" value="Genomic_DNA"/>
</dbReference>
<dbReference type="Gene3D" id="3.40.109.10">
    <property type="entry name" value="NADH Oxidase"/>
    <property type="match status" value="1"/>
</dbReference>
<accession>A0ABP8Q9K9</accession>
<comment type="caution">
    <text evidence="9">The sequence shown here is derived from an EMBL/GenBank/DDBJ whole genome shotgun (WGS) entry which is preliminary data.</text>
</comment>
<comment type="similarity">
    <text evidence="2">Belongs to the nitroreductase family.</text>
</comment>
<evidence type="ECO:0000256" key="3">
    <source>
        <dbReference type="ARBA" id="ARBA00022630"/>
    </source>
</evidence>
<name>A0ABP8Q9K9_9GAMM</name>
<dbReference type="InterPro" id="IPR000415">
    <property type="entry name" value="Nitroreductase-like"/>
</dbReference>
<keyword evidence="5" id="KW-0521">NADP</keyword>
<keyword evidence="4" id="KW-0288">FMN</keyword>
<keyword evidence="10" id="KW-1185">Reference proteome</keyword>
<keyword evidence="3" id="KW-0285">Flavoprotein</keyword>
<evidence type="ECO:0000256" key="2">
    <source>
        <dbReference type="ARBA" id="ARBA00007118"/>
    </source>
</evidence>